<evidence type="ECO:0000313" key="3">
    <source>
        <dbReference type="EMBL" id="QNN75777.1"/>
    </source>
</evidence>
<evidence type="ECO:0000313" key="4">
    <source>
        <dbReference type="Proteomes" id="UP000515800"/>
    </source>
</evidence>
<gene>
    <name evidence="3" type="ORF">H9L19_02630</name>
</gene>
<dbReference type="SUPFAM" id="SSF102405">
    <property type="entry name" value="MCP/YpsA-like"/>
    <property type="match status" value="1"/>
</dbReference>
<dbReference type="Pfam" id="PF03641">
    <property type="entry name" value="Lysine_decarbox"/>
    <property type="match status" value="1"/>
</dbReference>
<dbReference type="EC" id="3.2.2.n1" evidence="2"/>
<evidence type="ECO:0000256" key="2">
    <source>
        <dbReference type="RuleBase" id="RU363015"/>
    </source>
</evidence>
<dbReference type="GO" id="GO:0005829">
    <property type="term" value="C:cytosol"/>
    <property type="evidence" value="ECO:0007669"/>
    <property type="project" value="TreeGrafter"/>
</dbReference>
<dbReference type="Gene3D" id="3.40.50.450">
    <property type="match status" value="1"/>
</dbReference>
<dbReference type="EMBL" id="CP060724">
    <property type="protein sequence ID" value="QNN75777.1"/>
    <property type="molecule type" value="Genomic_DNA"/>
</dbReference>
<sequence length="182" mass="20181">MKIQKIGVFMGSQSGKNDHFQLAADETGLQIADRKWHLVYGGSSTGLMGDVAKAAFTNGASVTGVWPNVLLPEAANTTYITNMLKVDNMSDRKQRMFELADACVFLPGGLGTLEELGQALSWSKLNIFTKPIVILNIDGFYEPLELWIQRSQQEAFFDVTAIEQLHIFDSVSRAFEFLDTIV</sequence>
<organism evidence="3 4">
    <name type="scientific">Weissella diestrammenae</name>
    <dbReference type="NCBI Taxonomy" id="1162633"/>
    <lineage>
        <taxon>Bacteria</taxon>
        <taxon>Bacillati</taxon>
        <taxon>Bacillota</taxon>
        <taxon>Bacilli</taxon>
        <taxon>Lactobacillales</taxon>
        <taxon>Lactobacillaceae</taxon>
        <taxon>Weissella</taxon>
    </lineage>
</organism>
<keyword evidence="2" id="KW-0203">Cytokinin biosynthesis</keyword>
<dbReference type="GO" id="GO:0009691">
    <property type="term" value="P:cytokinin biosynthetic process"/>
    <property type="evidence" value="ECO:0007669"/>
    <property type="project" value="UniProtKB-UniRule"/>
</dbReference>
<dbReference type="PANTHER" id="PTHR31223">
    <property type="entry name" value="LOG FAMILY PROTEIN YJL055W"/>
    <property type="match status" value="1"/>
</dbReference>
<reference evidence="3 4" key="1">
    <citation type="submission" date="2020-08" db="EMBL/GenBank/DDBJ databases">
        <title>Genome sequence of Weissella diestrammenae KACC 16890T.</title>
        <authorList>
            <person name="Hyun D.-W."/>
            <person name="Bae J.-W."/>
        </authorList>
    </citation>
    <scope>NUCLEOTIDE SEQUENCE [LARGE SCALE GENOMIC DNA]</scope>
    <source>
        <strain evidence="3 4">KACC 16890</strain>
    </source>
</reference>
<dbReference type="InterPro" id="IPR005269">
    <property type="entry name" value="LOG"/>
</dbReference>
<dbReference type="InterPro" id="IPR031100">
    <property type="entry name" value="LOG_fam"/>
</dbReference>
<dbReference type="GO" id="GO:0016799">
    <property type="term" value="F:hydrolase activity, hydrolyzing N-glycosyl compounds"/>
    <property type="evidence" value="ECO:0007669"/>
    <property type="project" value="TreeGrafter"/>
</dbReference>
<keyword evidence="4" id="KW-1185">Reference proteome</keyword>
<name>A0A7G9T6Q2_9LACO</name>
<dbReference type="RefSeq" id="WP_187529609.1">
    <property type="nucleotide sequence ID" value="NZ_CP060724.1"/>
</dbReference>
<dbReference type="NCBIfam" id="TIGR00730">
    <property type="entry name" value="Rossman fold protein, TIGR00730 family"/>
    <property type="match status" value="1"/>
</dbReference>
<keyword evidence="2" id="KW-0378">Hydrolase</keyword>
<accession>A0A7G9T6Q2</accession>
<dbReference type="Proteomes" id="UP000515800">
    <property type="component" value="Chromosome"/>
</dbReference>
<proteinExistence type="inferred from homology"/>
<comment type="similarity">
    <text evidence="1 2">Belongs to the LOG family.</text>
</comment>
<evidence type="ECO:0000256" key="1">
    <source>
        <dbReference type="ARBA" id="ARBA00006763"/>
    </source>
</evidence>
<dbReference type="KEGG" id="wdi:H9L19_02630"/>
<protein>
    <recommendedName>
        <fullName evidence="2">Cytokinin riboside 5'-monophosphate phosphoribohydrolase</fullName>
        <ecNumber evidence="2">3.2.2.n1</ecNumber>
    </recommendedName>
</protein>
<dbReference type="PANTHER" id="PTHR31223:SF70">
    <property type="entry name" value="LOG FAMILY PROTEIN YJL055W"/>
    <property type="match status" value="1"/>
</dbReference>
<dbReference type="AlphaFoldDB" id="A0A7G9T6Q2"/>